<keyword evidence="1" id="KW-0378">Hydrolase</keyword>
<dbReference type="InterPro" id="IPR029058">
    <property type="entry name" value="AB_hydrolase_fold"/>
</dbReference>
<dbReference type="PANTHER" id="PTHR42776">
    <property type="entry name" value="SERINE PEPTIDASE S9 FAMILY MEMBER"/>
    <property type="match status" value="1"/>
</dbReference>
<dbReference type="GO" id="GO:0004252">
    <property type="term" value="F:serine-type endopeptidase activity"/>
    <property type="evidence" value="ECO:0007669"/>
    <property type="project" value="TreeGrafter"/>
</dbReference>
<dbReference type="AlphaFoldDB" id="A0A4S3LZI4"/>
<proteinExistence type="predicted"/>
<dbReference type="RefSeq" id="WP_136335745.1">
    <property type="nucleotide sequence ID" value="NZ_QXMP01000005.1"/>
</dbReference>
<sequence>MNIYFKKGRLLMAGSLHVLFVFLIVSSVAAQHLPGEDLKPLTPSEYGKWESVRGADFSKDGNWVSVITGTNEGDRNLKLKNLRSGEEVLFENVNGIEYSPDNQWVILRRTLPGKDMQRIREVGGELESRAWLYSLREKDTVTVNNLKKYEFSNDGAFLAMTKTRDHGNSLLIRNMKSGREISFGNVQRFEWNSEKNILLFLIENQKGDSEIQLYDPVTGSIQLLDNHDGEYVSMQWLENSSDVMIIKETEDDTFKEVSHKVVIYKDLDKGVDKKIVFDPHQQGLIDADQRVMADGIKLSADGDRLFFNLYYRTKKYTESPKEVLDTLVADTEGHGDVVKPVFHNKHDEAPDLQIWHSKDKVLVPAQRVSGMKGFKKPRTAVYNFGKQEITLLQDEVLEKVNVEEDQRFMLGYDETPYEREGMFGRHYYDVYLVDAGNGKNKKLVEKVSKYYELSPDENFFIYLKNNRFFIYDIAEEISQDLTGHLEVSFIDEHNDHPLPQKPAYGFVGWAEDGRSFLLNSEFDVWQFFVDGRAPRNLTNGKKDQNIFRLDFTAKDGGLIDTRNKLFYAVEGKWTKRTGYAAGKPGSAVKNLIFEDAGIRRIARNDQTGQIVYIRSSYDIPGDAFYTADRFITNEQLTSINEFQGDYQWSKAELVDYTTSQGHRAQGVLYYPANYSKGEKYPMITYVYEKLSHGLHNYMQPSENDYYNTLLWVQSGYFVFKPDMEFEAGNPGVSAARTLENAVGAVVQKGDVDAEKVGLIGHSWGGYQAGFVPTQTDIFAASVAGAGLTNLISMNLAVTPAFGWRPENDHFEVGQERMEVAPWMAPEKYVANSTVMQIDNLNTPVMFMVGDADANVNWSQGVEYYNAARRAGKEFVLLVYENEGHSLSRKNNQIDYQQRILKWFGYHLKGEQPEDWMTGSVPYSEQQERLRNWND</sequence>
<dbReference type="OrthoDB" id="9812921at2"/>
<evidence type="ECO:0000313" key="3">
    <source>
        <dbReference type="EMBL" id="THD67540.1"/>
    </source>
</evidence>
<protein>
    <submittedName>
        <fullName evidence="3">S9 family peptidase</fullName>
    </submittedName>
</protein>
<dbReference type="EMBL" id="SSMC01000002">
    <property type="protein sequence ID" value="THD67540.1"/>
    <property type="molecule type" value="Genomic_DNA"/>
</dbReference>
<evidence type="ECO:0000256" key="1">
    <source>
        <dbReference type="ARBA" id="ARBA00022801"/>
    </source>
</evidence>
<evidence type="ECO:0000259" key="2">
    <source>
        <dbReference type="Pfam" id="PF00326"/>
    </source>
</evidence>
<name>A0A4S3LZI4_9FLAO</name>
<dbReference type="SUPFAM" id="SSF53474">
    <property type="entry name" value="alpha/beta-Hydrolases"/>
    <property type="match status" value="1"/>
</dbReference>
<dbReference type="Gene3D" id="3.40.50.1820">
    <property type="entry name" value="alpha/beta hydrolase"/>
    <property type="match status" value="1"/>
</dbReference>
<gene>
    <name evidence="3" type="ORF">E7Z59_07715</name>
</gene>
<evidence type="ECO:0000313" key="4">
    <source>
        <dbReference type="Proteomes" id="UP000305939"/>
    </source>
</evidence>
<dbReference type="SUPFAM" id="SSF82171">
    <property type="entry name" value="DPP6 N-terminal domain-like"/>
    <property type="match status" value="1"/>
</dbReference>
<dbReference type="Pfam" id="PF00326">
    <property type="entry name" value="Peptidase_S9"/>
    <property type="match status" value="1"/>
</dbReference>
<accession>A0A4S3LZI4</accession>
<dbReference type="InterPro" id="IPR001375">
    <property type="entry name" value="Peptidase_S9_cat"/>
</dbReference>
<feature type="domain" description="Peptidase S9 prolyl oligopeptidase catalytic" evidence="2">
    <location>
        <begin position="739"/>
        <end position="909"/>
    </location>
</feature>
<dbReference type="PANTHER" id="PTHR42776:SF27">
    <property type="entry name" value="DIPEPTIDYL PEPTIDASE FAMILY MEMBER 6"/>
    <property type="match status" value="1"/>
</dbReference>
<reference evidence="3 4" key="1">
    <citation type="submission" date="2019-04" db="EMBL/GenBank/DDBJ databases">
        <title>Draft genome sequence of Robertkochia marina CC-AMO-30D.</title>
        <authorList>
            <person name="Hameed A."/>
            <person name="Lin S.-Y."/>
            <person name="Shahina M."/>
            <person name="Lai W.-A."/>
            <person name="Young C.-C."/>
        </authorList>
    </citation>
    <scope>NUCLEOTIDE SEQUENCE [LARGE SCALE GENOMIC DNA]</scope>
    <source>
        <strain evidence="3 4">CC-AMO-30D</strain>
    </source>
</reference>
<dbReference type="GO" id="GO:0006508">
    <property type="term" value="P:proteolysis"/>
    <property type="evidence" value="ECO:0007669"/>
    <property type="project" value="InterPro"/>
</dbReference>
<organism evidence="3 4">
    <name type="scientific">Robertkochia marina</name>
    <dbReference type="NCBI Taxonomy" id="1227945"/>
    <lineage>
        <taxon>Bacteria</taxon>
        <taxon>Pseudomonadati</taxon>
        <taxon>Bacteroidota</taxon>
        <taxon>Flavobacteriia</taxon>
        <taxon>Flavobacteriales</taxon>
        <taxon>Flavobacteriaceae</taxon>
        <taxon>Robertkochia</taxon>
    </lineage>
</organism>
<dbReference type="Proteomes" id="UP000305939">
    <property type="component" value="Unassembled WGS sequence"/>
</dbReference>
<keyword evidence="4" id="KW-1185">Reference proteome</keyword>
<comment type="caution">
    <text evidence="3">The sequence shown here is derived from an EMBL/GenBank/DDBJ whole genome shotgun (WGS) entry which is preliminary data.</text>
</comment>